<dbReference type="SUPFAM" id="SSF57756">
    <property type="entry name" value="Retrovirus zinc finger-like domains"/>
    <property type="match status" value="1"/>
</dbReference>
<dbReference type="EMBL" id="JADFTS010000006">
    <property type="protein sequence ID" value="KAF9602671.1"/>
    <property type="molecule type" value="Genomic_DNA"/>
</dbReference>
<dbReference type="SMART" id="SM00575">
    <property type="entry name" value="ZnF_PMZ"/>
    <property type="match status" value="1"/>
</dbReference>
<dbReference type="PROSITE" id="PS50158">
    <property type="entry name" value="ZF_CCHC"/>
    <property type="match status" value="1"/>
</dbReference>
<dbReference type="InterPro" id="IPR036875">
    <property type="entry name" value="Znf_CCHC_sf"/>
</dbReference>
<feature type="region of interest" description="Disordered" evidence="5">
    <location>
        <begin position="294"/>
        <end position="493"/>
    </location>
</feature>
<feature type="compositionally biased region" description="Basic and acidic residues" evidence="5">
    <location>
        <begin position="320"/>
        <end position="340"/>
    </location>
</feature>
<dbReference type="GO" id="GO:0003676">
    <property type="term" value="F:nucleic acid binding"/>
    <property type="evidence" value="ECO:0007669"/>
    <property type="project" value="InterPro"/>
</dbReference>
<dbReference type="GO" id="GO:0008270">
    <property type="term" value="F:zinc ion binding"/>
    <property type="evidence" value="ECO:0007669"/>
    <property type="project" value="UniProtKB-KW"/>
</dbReference>
<dbReference type="Proteomes" id="UP000631114">
    <property type="component" value="Unassembled WGS sequence"/>
</dbReference>
<dbReference type="PANTHER" id="PTHR31973:SF187">
    <property type="entry name" value="MUTATOR TRANSPOSASE MUDRA PROTEIN"/>
    <property type="match status" value="1"/>
</dbReference>
<dbReference type="AlphaFoldDB" id="A0A835HN37"/>
<dbReference type="InterPro" id="IPR004332">
    <property type="entry name" value="Transposase_MuDR"/>
</dbReference>
<keyword evidence="1" id="KW-0479">Metal-binding</keyword>
<protein>
    <recommendedName>
        <fullName evidence="10">SWIM-type domain-containing protein</fullName>
    </recommendedName>
</protein>
<organism evidence="8 9">
    <name type="scientific">Coptis chinensis</name>
    <dbReference type="NCBI Taxonomy" id="261450"/>
    <lineage>
        <taxon>Eukaryota</taxon>
        <taxon>Viridiplantae</taxon>
        <taxon>Streptophyta</taxon>
        <taxon>Embryophyta</taxon>
        <taxon>Tracheophyta</taxon>
        <taxon>Spermatophyta</taxon>
        <taxon>Magnoliopsida</taxon>
        <taxon>Ranunculales</taxon>
        <taxon>Ranunculaceae</taxon>
        <taxon>Coptidoideae</taxon>
        <taxon>Coptis</taxon>
    </lineage>
</organism>
<evidence type="ECO:0000256" key="3">
    <source>
        <dbReference type="ARBA" id="ARBA00022833"/>
    </source>
</evidence>
<feature type="compositionally biased region" description="Low complexity" evidence="5">
    <location>
        <begin position="364"/>
        <end position="383"/>
    </location>
</feature>
<keyword evidence="9" id="KW-1185">Reference proteome</keyword>
<evidence type="ECO:0000313" key="8">
    <source>
        <dbReference type="EMBL" id="KAF9602671.1"/>
    </source>
</evidence>
<name>A0A835HN37_9MAGN</name>
<dbReference type="OrthoDB" id="687700at2759"/>
<evidence type="ECO:0000259" key="7">
    <source>
        <dbReference type="PROSITE" id="PS50966"/>
    </source>
</evidence>
<evidence type="ECO:0008006" key="10">
    <source>
        <dbReference type="Google" id="ProtNLM"/>
    </source>
</evidence>
<evidence type="ECO:0000256" key="5">
    <source>
        <dbReference type="SAM" id="MobiDB-lite"/>
    </source>
</evidence>
<dbReference type="PANTHER" id="PTHR31973">
    <property type="entry name" value="POLYPROTEIN, PUTATIVE-RELATED"/>
    <property type="match status" value="1"/>
</dbReference>
<dbReference type="PROSITE" id="PS50966">
    <property type="entry name" value="ZF_SWIM"/>
    <property type="match status" value="1"/>
</dbReference>
<evidence type="ECO:0000256" key="1">
    <source>
        <dbReference type="ARBA" id="ARBA00022723"/>
    </source>
</evidence>
<gene>
    <name evidence="8" type="ORF">IFM89_030559</name>
</gene>
<evidence type="ECO:0000256" key="2">
    <source>
        <dbReference type="ARBA" id="ARBA00022771"/>
    </source>
</evidence>
<comment type="caution">
    <text evidence="8">The sequence shown here is derived from an EMBL/GenBank/DDBJ whole genome shotgun (WGS) entry which is preliminary data.</text>
</comment>
<dbReference type="InterPro" id="IPR007527">
    <property type="entry name" value="Znf_SWIM"/>
</dbReference>
<evidence type="ECO:0000313" key="9">
    <source>
        <dbReference type="Proteomes" id="UP000631114"/>
    </source>
</evidence>
<proteinExistence type="predicted"/>
<dbReference type="InterPro" id="IPR001878">
    <property type="entry name" value="Znf_CCHC"/>
</dbReference>
<accession>A0A835HN37</accession>
<dbReference type="Pfam" id="PF04434">
    <property type="entry name" value="SWIM"/>
    <property type="match status" value="1"/>
</dbReference>
<evidence type="ECO:0000259" key="6">
    <source>
        <dbReference type="PROSITE" id="PS50158"/>
    </source>
</evidence>
<sequence length="507" mass="57638">MAKLAGPKVENVFVCDLKPKMSWPTVEACRDFFINLAIRKKFSYRHLKNDKEMLILECKDFNCQWKVTGCRPVIGLDGCFLKGKYGGCCLTSIGLDAMNGLFPIGFYVCKGENKDTWRFCFRHMYKNFKAKFPGELWESLAWEVAMTYKLPELTRILGTINKIDSAALDWRMLSMKSFEHGVVPNVLYMIKKSEERYNNYEIRGVTETQYLAISHLTGKKYNLEIQKQECSCIEWQMLGVRCVHAVAVLRYCSPYFSAEAFKASYASYLYPLDNIEDWPEITLDKELVLPPEVSTQLGRPRKQRIRADDEMPKSKKKCVKCQEEGHNSRSCDARKKGEFGKKKKRKAQVQDGPQMQDEPHMQDRPQMQQQAPPMQEDAPPMQQRKGKKSKGAQTEQEVSQQQPPPQVQQQQEAPAQGWGRRGRGGKGRGAPVQEATPVQEPQAEQPLGRGGRGRGAPVQEVAPVNHKLQAGEGEEGQEEAEQEEEGMEREGVENSLACMACCLVMTM</sequence>
<feature type="domain" description="SWIM-type" evidence="7">
    <location>
        <begin position="221"/>
        <end position="253"/>
    </location>
</feature>
<feature type="domain" description="CCHC-type" evidence="6">
    <location>
        <begin position="317"/>
        <end position="331"/>
    </location>
</feature>
<dbReference type="Pfam" id="PF03108">
    <property type="entry name" value="DBD_Tnp_Mut"/>
    <property type="match status" value="1"/>
</dbReference>
<keyword evidence="2 4" id="KW-0863">Zinc-finger</keyword>
<keyword evidence="3" id="KW-0862">Zinc</keyword>
<feature type="compositionally biased region" description="Low complexity" evidence="5">
    <location>
        <begin position="392"/>
        <end position="418"/>
    </location>
</feature>
<reference evidence="8 9" key="1">
    <citation type="submission" date="2020-10" db="EMBL/GenBank/DDBJ databases">
        <title>The Coptis chinensis genome and diversification of protoberbering-type alkaloids.</title>
        <authorList>
            <person name="Wang B."/>
            <person name="Shu S."/>
            <person name="Song C."/>
            <person name="Liu Y."/>
        </authorList>
    </citation>
    <scope>NUCLEOTIDE SEQUENCE [LARGE SCALE GENOMIC DNA]</scope>
    <source>
        <strain evidence="8">HL-2020</strain>
        <tissue evidence="8">Leaf</tissue>
    </source>
</reference>
<feature type="compositionally biased region" description="Acidic residues" evidence="5">
    <location>
        <begin position="472"/>
        <end position="487"/>
    </location>
</feature>
<evidence type="ECO:0000256" key="4">
    <source>
        <dbReference type="PROSITE-ProRule" id="PRU00047"/>
    </source>
</evidence>
<dbReference type="InterPro" id="IPR006564">
    <property type="entry name" value="Znf_PMZ"/>
</dbReference>